<protein>
    <submittedName>
        <fullName evidence="6">CBS domain-containing protein</fullName>
    </submittedName>
</protein>
<dbReference type="RefSeq" id="WP_250868735.1">
    <property type="nucleotide sequence ID" value="NZ_JAGSOI010000047.1"/>
</dbReference>
<evidence type="ECO:0000313" key="7">
    <source>
        <dbReference type="Proteomes" id="UP001056766"/>
    </source>
</evidence>
<dbReference type="InterPro" id="IPR051257">
    <property type="entry name" value="Diverse_CBS-Domain"/>
</dbReference>
<evidence type="ECO:0000256" key="4">
    <source>
        <dbReference type="PROSITE-ProRule" id="PRU00703"/>
    </source>
</evidence>
<evidence type="ECO:0000259" key="5">
    <source>
        <dbReference type="PROSITE" id="PS51371"/>
    </source>
</evidence>
<reference evidence="6" key="1">
    <citation type="journal article" date="2021" name="mSystems">
        <title>Bacteria and Archaea Synergistically Convert Glycine Betaine to Biogenic Methane in the Formosa Cold Seep of the South China Sea.</title>
        <authorList>
            <person name="Li L."/>
            <person name="Zhang W."/>
            <person name="Zhang S."/>
            <person name="Song L."/>
            <person name="Sun Q."/>
            <person name="Zhang H."/>
            <person name="Xiang H."/>
            <person name="Dong X."/>
        </authorList>
    </citation>
    <scope>NUCLEOTIDE SEQUENCE</scope>
    <source>
        <strain evidence="6">LLY</strain>
    </source>
</reference>
<accession>A0A9E4ZGY2</accession>
<evidence type="ECO:0000256" key="3">
    <source>
        <dbReference type="ARBA" id="ARBA00023167"/>
    </source>
</evidence>
<feature type="domain" description="CBS" evidence="5">
    <location>
        <begin position="47"/>
        <end position="105"/>
    </location>
</feature>
<dbReference type="Gene3D" id="3.10.580.10">
    <property type="entry name" value="CBS-domain"/>
    <property type="match status" value="2"/>
</dbReference>
<dbReference type="SMART" id="SM00116">
    <property type="entry name" value="CBS"/>
    <property type="match status" value="4"/>
</dbReference>
<evidence type="ECO:0000313" key="6">
    <source>
        <dbReference type="EMBL" id="MCM1987391.1"/>
    </source>
</evidence>
<keyword evidence="7" id="KW-1185">Reference proteome</keyword>
<dbReference type="InterPro" id="IPR046342">
    <property type="entry name" value="CBS_dom_sf"/>
</dbReference>
<organism evidence="6 7">
    <name type="scientific">Methanococcoides seepicolus</name>
    <dbReference type="NCBI Taxonomy" id="2828780"/>
    <lineage>
        <taxon>Archaea</taxon>
        <taxon>Methanobacteriati</taxon>
        <taxon>Methanobacteriota</taxon>
        <taxon>Stenosarchaea group</taxon>
        <taxon>Methanomicrobia</taxon>
        <taxon>Methanosarcinales</taxon>
        <taxon>Methanosarcinaceae</taxon>
        <taxon>Methanococcoides</taxon>
    </lineage>
</organism>
<dbReference type="PANTHER" id="PTHR43080">
    <property type="entry name" value="CBS DOMAIN-CONTAINING PROTEIN CBSX3, MITOCHONDRIAL"/>
    <property type="match status" value="1"/>
</dbReference>
<reference evidence="6" key="2">
    <citation type="submission" date="2021-04" db="EMBL/GenBank/DDBJ databases">
        <authorList>
            <person name="Dong X."/>
        </authorList>
    </citation>
    <scope>NUCLEOTIDE SEQUENCE</scope>
    <source>
        <strain evidence="6">LLY</strain>
    </source>
</reference>
<keyword evidence="3" id="KW-0486">Methionine biosynthesis</keyword>
<feature type="domain" description="CBS" evidence="5">
    <location>
        <begin position="264"/>
        <end position="315"/>
    </location>
</feature>
<dbReference type="AlphaFoldDB" id="A0A9E4ZGY2"/>
<keyword evidence="2 4" id="KW-0129">CBS domain</keyword>
<dbReference type="CDD" id="cd04631">
    <property type="entry name" value="CBS_archAMPK_gamma-repeat2"/>
    <property type="match status" value="1"/>
</dbReference>
<dbReference type="EMBL" id="JAGSOI010000047">
    <property type="protein sequence ID" value="MCM1987391.1"/>
    <property type="molecule type" value="Genomic_DNA"/>
</dbReference>
<dbReference type="PANTHER" id="PTHR43080:SF2">
    <property type="entry name" value="CBS DOMAIN-CONTAINING PROTEIN"/>
    <property type="match status" value="1"/>
</dbReference>
<dbReference type="CDD" id="cd17779">
    <property type="entry name" value="CBS_archAMPK_gamma-repeat1"/>
    <property type="match status" value="1"/>
</dbReference>
<keyword evidence="1" id="KW-0028">Amino-acid biosynthesis</keyword>
<dbReference type="SUPFAM" id="SSF54631">
    <property type="entry name" value="CBS-domain pair"/>
    <property type="match status" value="3"/>
</dbReference>
<comment type="caution">
    <text evidence="6">The sequence shown here is derived from an EMBL/GenBank/DDBJ whole genome shotgun (WGS) entry which is preliminary data.</text>
</comment>
<evidence type="ECO:0000256" key="1">
    <source>
        <dbReference type="ARBA" id="ARBA00022605"/>
    </source>
</evidence>
<dbReference type="Proteomes" id="UP001056766">
    <property type="component" value="Unassembled WGS sequence"/>
</dbReference>
<gene>
    <name evidence="6" type="ORF">KDK67_10420</name>
</gene>
<sequence>MKLQNNGPVGSKKKDPVQFATNETMDKRAFDFHAKISEHEGDIMSVATKHVITIPPTTKIIDAIKIMTERKFRHIPITNAGTNKIEGIITSFDIIDFLGGDKSQLIENKYKGNLLAAINADISSIMQPHVVSIHSTGNIKEAFELMLKHNIGSLPVVDSTDHVCGICTEKDFLTFASGLPTNMSVAGHMSKTVEKASADMKIGDAAKVMVKNNFRRLPVVKKDILIGVVNASAIMNFLGNGEVFENLVTGNFHEAMDVPISSLVSKDVVWTTSDIDLGEASSLMLKHGVGSLPVIDNEELCGIITERDILRAIAE</sequence>
<feature type="domain" description="CBS" evidence="5">
    <location>
        <begin position="189"/>
        <end position="244"/>
    </location>
</feature>
<proteinExistence type="predicted"/>
<dbReference type="Pfam" id="PF00571">
    <property type="entry name" value="CBS"/>
    <property type="match status" value="4"/>
</dbReference>
<dbReference type="InterPro" id="IPR000644">
    <property type="entry name" value="CBS_dom"/>
</dbReference>
<dbReference type="PROSITE" id="PS51371">
    <property type="entry name" value="CBS"/>
    <property type="match status" value="4"/>
</dbReference>
<evidence type="ECO:0000256" key="2">
    <source>
        <dbReference type="ARBA" id="ARBA00023122"/>
    </source>
</evidence>
<dbReference type="GO" id="GO:0009086">
    <property type="term" value="P:methionine biosynthetic process"/>
    <property type="evidence" value="ECO:0007669"/>
    <property type="project" value="UniProtKB-KW"/>
</dbReference>
<name>A0A9E4ZGY2_9EURY</name>
<feature type="domain" description="CBS" evidence="5">
    <location>
        <begin position="126"/>
        <end position="185"/>
    </location>
</feature>